<name>A0A0A0BIJ2_9GAMM</name>
<evidence type="ECO:0000313" key="3">
    <source>
        <dbReference type="Proteomes" id="UP000029999"/>
    </source>
</evidence>
<evidence type="ECO:0000313" key="2">
    <source>
        <dbReference type="EMBL" id="KGM06939.1"/>
    </source>
</evidence>
<dbReference type="EMBL" id="JRQD01000003">
    <property type="protein sequence ID" value="KGM06939.1"/>
    <property type="molecule type" value="Genomic_DNA"/>
</dbReference>
<evidence type="ECO:0000259" key="1">
    <source>
        <dbReference type="Pfam" id="PF04545"/>
    </source>
</evidence>
<dbReference type="Gene3D" id="1.10.10.10">
    <property type="entry name" value="Winged helix-like DNA-binding domain superfamily/Winged helix DNA-binding domain"/>
    <property type="match status" value="1"/>
</dbReference>
<dbReference type="GO" id="GO:0006352">
    <property type="term" value="P:DNA-templated transcription initiation"/>
    <property type="evidence" value="ECO:0007669"/>
    <property type="project" value="InterPro"/>
</dbReference>
<dbReference type="PRINTS" id="PR00046">
    <property type="entry name" value="SIGMA70FCT"/>
</dbReference>
<dbReference type="InterPro" id="IPR013324">
    <property type="entry name" value="RNA_pol_sigma_r3/r4-like"/>
</dbReference>
<dbReference type="InterPro" id="IPR007630">
    <property type="entry name" value="RNA_pol_sigma70_r4"/>
</dbReference>
<dbReference type="Pfam" id="PF04545">
    <property type="entry name" value="Sigma70_r4"/>
    <property type="match status" value="1"/>
</dbReference>
<proteinExistence type="predicted"/>
<accession>A0A0A0BIJ2</accession>
<comment type="caution">
    <text evidence="2">The sequence shown here is derived from an EMBL/GenBank/DDBJ whole genome shotgun (WGS) entry which is preliminary data.</text>
</comment>
<dbReference type="GO" id="GO:0003700">
    <property type="term" value="F:DNA-binding transcription factor activity"/>
    <property type="evidence" value="ECO:0007669"/>
    <property type="project" value="InterPro"/>
</dbReference>
<dbReference type="STRING" id="392484.LP43_1434"/>
<dbReference type="InterPro" id="IPR036388">
    <property type="entry name" value="WH-like_DNA-bd_sf"/>
</dbReference>
<dbReference type="InterPro" id="IPR000943">
    <property type="entry name" value="RNA_pol_sigma70"/>
</dbReference>
<organism evidence="2 3">
    <name type="scientific">Methylophaga thiooxydans</name>
    <dbReference type="NCBI Taxonomy" id="392484"/>
    <lineage>
        <taxon>Bacteria</taxon>
        <taxon>Pseudomonadati</taxon>
        <taxon>Pseudomonadota</taxon>
        <taxon>Gammaproteobacteria</taxon>
        <taxon>Thiotrichales</taxon>
        <taxon>Piscirickettsiaceae</taxon>
        <taxon>Methylophaga</taxon>
    </lineage>
</organism>
<sequence>MSIDERVSHALSHLELRKSIKFLQIPCSELDRFGISESETLEQLLQEGNNFSASTIISNIYKSLKNCIIQSGEIDWLKYYSDNVAEFFYLYFECSEFNEIAEEFASNPINRHYFLSSSVTLLRENISNLKQLRDYLASSDSKEIRGFGKKKLSQLFDGIFRLIEDYNKGRLSSHISNERAERTIREGYQWSSPLFHRLNSKAINLPLPTFNLGQKSKHLSKYGVNNIGELIREFETGLRKYTLVGPKAMGYWLENLDALSRSINEYGDVDWRTYCDYLNIKCFPQSVEITSGQQFLEAMPLAFHQLSEAFSEPLENSILFNRIAAPYEQRKTLEELGQKFGITRERVRQKESRLIDIIIDALIYDRYQFIDYRFDTVFAQYFKEAASAFEQSIEINFDDFLSKLSTVWKVDSTKIIPHLPIITTILTGESITPKELRVSSSLPIGLYNEDLPATFDVPSLKNIRLGKLTDTLEELGVNSVTHLIEAYKNNDLPISTAKKSKVYEVLDKLAETVLSQDGRDFWQIFAENNNLRRIPEQQTEGPQDFFKLVIPTLSKIIQTDFQYKYALDVFLMRTSKPLRLRPTIDNTGLLLGTYGSVVKRLETKLVEFLHLILVEEDYRYSSVFVMPDFAKYWRIIYEEYMSSEKSFEDFNNTLHRKWQGHETALEVKIDLLWTICNIYPNARNRRVTKILKTSSQPPESPSLIKLRGFKKVF</sequence>
<dbReference type="SUPFAM" id="SSF88659">
    <property type="entry name" value="Sigma3 and sigma4 domains of RNA polymerase sigma factors"/>
    <property type="match status" value="1"/>
</dbReference>
<reference evidence="2 3" key="1">
    <citation type="submission" date="2014-09" db="EMBL/GenBank/DDBJ databases">
        <authorList>
            <person name="Grob C."/>
            <person name="Taubert M."/>
            <person name="Howat A.M."/>
            <person name="Burns O.J."/>
            <person name="Dixon J.L."/>
            <person name="Chen Y."/>
            <person name="Murrell J.C."/>
        </authorList>
    </citation>
    <scope>NUCLEOTIDE SEQUENCE [LARGE SCALE GENOMIC DNA]</scope>
    <source>
        <strain evidence="2">L4</strain>
    </source>
</reference>
<dbReference type="AlphaFoldDB" id="A0A0A0BIJ2"/>
<gene>
    <name evidence="2" type="ORF">LP43_1434</name>
</gene>
<dbReference type="RefSeq" id="WP_036313668.1">
    <property type="nucleotide sequence ID" value="NZ_JRQD01000003.1"/>
</dbReference>
<protein>
    <recommendedName>
        <fullName evidence="1">RNA polymerase sigma-70 region 4 domain-containing protein</fullName>
    </recommendedName>
</protein>
<dbReference type="Proteomes" id="UP000029999">
    <property type="component" value="Unassembled WGS sequence"/>
</dbReference>
<feature type="domain" description="RNA polymerase sigma-70 region 4" evidence="1">
    <location>
        <begin position="327"/>
        <end position="353"/>
    </location>
</feature>